<dbReference type="AlphaFoldDB" id="A0A3R7D7B0"/>
<keyword evidence="2" id="KW-1185">Reference proteome</keyword>
<accession>A0A3R7D7B0</accession>
<dbReference type="EMBL" id="RAPO01000005">
    <property type="protein sequence ID" value="RKD88589.1"/>
    <property type="molecule type" value="Genomic_DNA"/>
</dbReference>
<evidence type="ECO:0000313" key="2">
    <source>
        <dbReference type="Proteomes" id="UP000283805"/>
    </source>
</evidence>
<evidence type="ECO:0000313" key="1">
    <source>
        <dbReference type="EMBL" id="RKD88589.1"/>
    </source>
</evidence>
<sequence>MGITLLGLAHNITAIYPTAIQREYFSKLWRYEGSIGFHSTPLWRGRQEWRATQLKHYLM</sequence>
<protein>
    <submittedName>
        <fullName evidence="1">Uncharacterized protein</fullName>
    </submittedName>
</protein>
<reference evidence="1 2" key="1">
    <citation type="submission" date="2018-09" db="EMBL/GenBank/DDBJ databases">
        <title>Genomic Encyclopedia of Archaeal and Bacterial Type Strains, Phase II (KMG-II): from individual species to whole genera.</title>
        <authorList>
            <person name="Goeker M."/>
        </authorList>
    </citation>
    <scope>NUCLEOTIDE SEQUENCE [LARGE SCALE GENOMIC DNA]</scope>
    <source>
        <strain evidence="1 2">DSM 13151</strain>
    </source>
</reference>
<comment type="caution">
    <text evidence="1">The sequence shown here is derived from an EMBL/GenBank/DDBJ whole genome shotgun (WGS) entry which is preliminary data.</text>
</comment>
<dbReference type="Proteomes" id="UP000283805">
    <property type="component" value="Unassembled WGS sequence"/>
</dbReference>
<gene>
    <name evidence="1" type="ORF">ATJ93_4247</name>
</gene>
<name>A0A3R7D7B0_9EURY</name>
<organism evidence="1 2">
    <name type="scientific">Halopiger aswanensis</name>
    <dbReference type="NCBI Taxonomy" id="148449"/>
    <lineage>
        <taxon>Archaea</taxon>
        <taxon>Methanobacteriati</taxon>
        <taxon>Methanobacteriota</taxon>
        <taxon>Stenosarchaea group</taxon>
        <taxon>Halobacteria</taxon>
        <taxon>Halobacteriales</taxon>
        <taxon>Natrialbaceae</taxon>
        <taxon>Halopiger</taxon>
    </lineage>
</organism>
<proteinExistence type="predicted"/>